<dbReference type="EMBL" id="JAAGVY010000011">
    <property type="protein sequence ID" value="NEN23445.1"/>
    <property type="molecule type" value="Genomic_DNA"/>
</dbReference>
<dbReference type="Pfam" id="PF00177">
    <property type="entry name" value="Ribosomal_S7"/>
    <property type="match status" value="1"/>
</dbReference>
<dbReference type="InterPro" id="IPR005717">
    <property type="entry name" value="Ribosomal_uS7_bac/org-type"/>
</dbReference>
<accession>A0A7K3WRW4</accession>
<protein>
    <recommendedName>
        <fullName evidence="6">Small ribosomal subunit protein uS7</fullName>
    </recommendedName>
</protein>
<keyword evidence="2 6" id="KW-0699">rRNA-binding</keyword>
<keyword evidence="3 6" id="KW-0694">RNA-binding</keyword>
<dbReference type="AlphaFoldDB" id="A0A7K3WRW4"/>
<gene>
    <name evidence="6 9" type="primary">rpsG</name>
    <name evidence="9" type="ORF">G3O08_08020</name>
</gene>
<evidence type="ECO:0000256" key="3">
    <source>
        <dbReference type="ARBA" id="ARBA00022884"/>
    </source>
</evidence>
<dbReference type="RefSeq" id="WP_163284685.1">
    <property type="nucleotide sequence ID" value="NZ_JAAGVY010000011.1"/>
</dbReference>
<evidence type="ECO:0000313" key="10">
    <source>
        <dbReference type="Proteomes" id="UP000486602"/>
    </source>
</evidence>
<evidence type="ECO:0000256" key="5">
    <source>
        <dbReference type="ARBA" id="ARBA00023274"/>
    </source>
</evidence>
<evidence type="ECO:0000256" key="1">
    <source>
        <dbReference type="ARBA" id="ARBA00007151"/>
    </source>
</evidence>
<comment type="subunit">
    <text evidence="6">Part of the 30S ribosomal subunit. Contacts proteins S9 and S11.</text>
</comment>
<dbReference type="GO" id="GO:0000049">
    <property type="term" value="F:tRNA binding"/>
    <property type="evidence" value="ECO:0007669"/>
    <property type="project" value="UniProtKB-UniRule"/>
</dbReference>
<dbReference type="HAMAP" id="MF_00480_B">
    <property type="entry name" value="Ribosomal_uS7_B"/>
    <property type="match status" value="1"/>
</dbReference>
<dbReference type="PIRSF" id="PIRSF002122">
    <property type="entry name" value="RPS7p_RPS7a_RPS5e_RPS7o"/>
    <property type="match status" value="1"/>
</dbReference>
<comment type="function">
    <text evidence="6">One of the primary rRNA binding proteins, it binds directly to 16S rRNA where it nucleates assembly of the head domain of the 30S subunit. Is located at the subunit interface close to the decoding center, probably blocks exit of the E-site tRNA.</text>
</comment>
<keyword evidence="6" id="KW-0820">tRNA-binding</keyword>
<proteinExistence type="inferred from homology"/>
<keyword evidence="4 6" id="KW-0689">Ribosomal protein</keyword>
<sequence length="156" mass="17957">MRRKTAKKRITLPDPKFNEIIVTKFVNNMMLSGKKNLAYNIFYDAIAIVDEKSEDTTGLDVWKKALANVTPAVEVKSRRVGGATFQIPQPVRENRKMAISMQWLIGYSRKRNEKTMSQRLAYEIIAAAKEEGAAFKKKEDTHRMAEANRAFSHFRF</sequence>
<dbReference type="InterPro" id="IPR036823">
    <property type="entry name" value="Ribosomal_uS7_dom_sf"/>
</dbReference>
<dbReference type="FunFam" id="1.10.455.10:FF:000001">
    <property type="entry name" value="30S ribosomal protein S7"/>
    <property type="match status" value="1"/>
</dbReference>
<dbReference type="SUPFAM" id="SSF47973">
    <property type="entry name" value="Ribosomal protein S7"/>
    <property type="match status" value="1"/>
</dbReference>
<dbReference type="InterPro" id="IPR020606">
    <property type="entry name" value="Ribosomal_uS7_CS"/>
</dbReference>
<name>A0A7K3WRW4_9FLAO</name>
<dbReference type="PANTHER" id="PTHR11205">
    <property type="entry name" value="RIBOSOMAL PROTEIN S7"/>
    <property type="match status" value="1"/>
</dbReference>
<comment type="caution">
    <text evidence="9">The sequence shown here is derived from an EMBL/GenBank/DDBJ whole genome shotgun (WGS) entry which is preliminary data.</text>
</comment>
<keyword evidence="10" id="KW-1185">Reference proteome</keyword>
<evidence type="ECO:0000313" key="9">
    <source>
        <dbReference type="EMBL" id="NEN23445.1"/>
    </source>
</evidence>
<dbReference type="GO" id="GO:0015935">
    <property type="term" value="C:small ribosomal subunit"/>
    <property type="evidence" value="ECO:0007669"/>
    <property type="project" value="InterPro"/>
</dbReference>
<dbReference type="InterPro" id="IPR023798">
    <property type="entry name" value="Ribosomal_uS7_dom"/>
</dbReference>
<dbReference type="GO" id="GO:0006412">
    <property type="term" value="P:translation"/>
    <property type="evidence" value="ECO:0007669"/>
    <property type="project" value="UniProtKB-UniRule"/>
</dbReference>
<evidence type="ECO:0000259" key="8">
    <source>
        <dbReference type="Pfam" id="PF00177"/>
    </source>
</evidence>
<dbReference type="GO" id="GO:0003735">
    <property type="term" value="F:structural constituent of ribosome"/>
    <property type="evidence" value="ECO:0007669"/>
    <property type="project" value="InterPro"/>
</dbReference>
<dbReference type="GO" id="GO:0019843">
    <property type="term" value="F:rRNA binding"/>
    <property type="evidence" value="ECO:0007669"/>
    <property type="project" value="UniProtKB-UniRule"/>
</dbReference>
<dbReference type="Gene3D" id="1.10.455.10">
    <property type="entry name" value="Ribosomal protein S7 domain"/>
    <property type="match status" value="1"/>
</dbReference>
<dbReference type="InterPro" id="IPR000235">
    <property type="entry name" value="Ribosomal_uS7"/>
</dbReference>
<reference evidence="9 10" key="1">
    <citation type="submission" date="2020-02" db="EMBL/GenBank/DDBJ databases">
        <title>Out from the shadows clarifying the taxonomy of the family Cryomorphaceae and related taxa by utilizing the GTDB taxonomic framework.</title>
        <authorList>
            <person name="Bowman J.P."/>
        </authorList>
    </citation>
    <scope>NUCLEOTIDE SEQUENCE [LARGE SCALE GENOMIC DNA]</scope>
    <source>
        <strain evidence="9 10">QSSC 1-22</strain>
    </source>
</reference>
<dbReference type="Proteomes" id="UP000486602">
    <property type="component" value="Unassembled WGS sequence"/>
</dbReference>
<keyword evidence="5 6" id="KW-0687">Ribonucleoprotein</keyword>
<comment type="similarity">
    <text evidence="1 6 7">Belongs to the universal ribosomal protein uS7 family.</text>
</comment>
<evidence type="ECO:0000256" key="7">
    <source>
        <dbReference type="RuleBase" id="RU003619"/>
    </source>
</evidence>
<dbReference type="NCBIfam" id="TIGR01029">
    <property type="entry name" value="rpsG_bact"/>
    <property type="match status" value="1"/>
</dbReference>
<evidence type="ECO:0000256" key="2">
    <source>
        <dbReference type="ARBA" id="ARBA00022730"/>
    </source>
</evidence>
<organism evidence="9 10">
    <name type="scientific">Cryomorpha ignava</name>
    <dbReference type="NCBI Taxonomy" id="101383"/>
    <lineage>
        <taxon>Bacteria</taxon>
        <taxon>Pseudomonadati</taxon>
        <taxon>Bacteroidota</taxon>
        <taxon>Flavobacteriia</taxon>
        <taxon>Flavobacteriales</taxon>
        <taxon>Cryomorphaceae</taxon>
        <taxon>Cryomorpha</taxon>
    </lineage>
</organism>
<feature type="domain" description="Small ribosomal subunit protein uS7" evidence="8">
    <location>
        <begin position="1"/>
        <end position="149"/>
    </location>
</feature>
<dbReference type="CDD" id="cd14869">
    <property type="entry name" value="uS7_Bacteria"/>
    <property type="match status" value="1"/>
</dbReference>
<evidence type="ECO:0000256" key="6">
    <source>
        <dbReference type="HAMAP-Rule" id="MF_00480"/>
    </source>
</evidence>
<evidence type="ECO:0000256" key="4">
    <source>
        <dbReference type="ARBA" id="ARBA00022980"/>
    </source>
</evidence>
<dbReference type="PROSITE" id="PS00052">
    <property type="entry name" value="RIBOSOMAL_S7"/>
    <property type="match status" value="1"/>
</dbReference>